<evidence type="ECO:0000313" key="10">
    <source>
        <dbReference type="WBParaSite" id="maker-uti_cns_0008227-snap-gene-0.2-mRNA-1"/>
    </source>
</evidence>
<dbReference type="SUPFAM" id="SSF56112">
    <property type="entry name" value="Protein kinase-like (PK-like)"/>
    <property type="match status" value="1"/>
</dbReference>
<dbReference type="Gene3D" id="3.30.200.20">
    <property type="entry name" value="Phosphorylase Kinase, domain 1"/>
    <property type="match status" value="1"/>
</dbReference>
<sequence length="637" mass="68369">FYDFYPVPCATYSATSNLGLCACSELSIYLFKISALEMRSLFALQNEGIREKIRQFNVNFNFNGTPYRFEKFMGLGAYGLVCSATVADTGSRVAIKRLSDAFANEVVAKRAFREIKILRHLSHPNVVSLRGIFLQQSRQSCDVYLVLDYMPMDLNGFLKQRGALAFPDVKYIFYQLMCGLSCIHSIGVAHRDLKPSNLLINEALELKICDFGMSRHLTDTDTQQLTVYVATRRYRAPELLLKAAQYTTAVDIWSAGCVLGELLIGRPLFPGERIPDIVSDMAKLLGPLPPCLATLIDEKSVVSQANSGCQSLTELLAASSAAGLEAISLLLRMLNYDAQYRPTADEILHGNGNDSTGDFLASLRGTRPEAERLPMLPQLLDFTRLEASMQTCADLRAAIEREASEMSSLHAGASAAAAVATAAVPAEASAAATEAAKDAAASSFLQSLLQASPISSELSSSPQISPMSGCAAPPAPGSRDAAASGMSRGQRLQHRCSKLPSEPQPLPQEQLQGPPPQALHVPASTETPSSSPGSSLTNSISNAPSVAAASYSTVSPLPGGDDPMLCSDEMVVMETETGGFSLAGMLSPSVLELLSGISPMNCDQAMREFRQIWPIQPGDVDELMQLDETSACDAQLD</sequence>
<dbReference type="PANTHER" id="PTHR24055">
    <property type="entry name" value="MITOGEN-ACTIVATED PROTEIN KINASE"/>
    <property type="match status" value="1"/>
</dbReference>
<evidence type="ECO:0000313" key="9">
    <source>
        <dbReference type="WBParaSite" id="maker-uti_cns_0006843-snap-gene-0.4-mRNA-1"/>
    </source>
</evidence>
<evidence type="ECO:0000259" key="7">
    <source>
        <dbReference type="PROSITE" id="PS50011"/>
    </source>
</evidence>
<keyword evidence="5" id="KW-0067">ATP-binding</keyword>
<dbReference type="GO" id="GO:0004674">
    <property type="term" value="F:protein serine/threonine kinase activity"/>
    <property type="evidence" value="ECO:0007669"/>
    <property type="project" value="UniProtKB-KW"/>
</dbReference>
<dbReference type="GO" id="GO:0005524">
    <property type="term" value="F:ATP binding"/>
    <property type="evidence" value="ECO:0007669"/>
    <property type="project" value="UniProtKB-KW"/>
</dbReference>
<dbReference type="PROSITE" id="PS50011">
    <property type="entry name" value="PROTEIN_KINASE_DOM"/>
    <property type="match status" value="1"/>
</dbReference>
<feature type="compositionally biased region" description="Low complexity" evidence="6">
    <location>
        <begin position="522"/>
        <end position="541"/>
    </location>
</feature>
<dbReference type="InterPro" id="IPR000719">
    <property type="entry name" value="Prot_kinase_dom"/>
</dbReference>
<dbReference type="InterPro" id="IPR011009">
    <property type="entry name" value="Kinase-like_dom_sf"/>
</dbReference>
<evidence type="ECO:0000313" key="8">
    <source>
        <dbReference type="Proteomes" id="UP000095280"/>
    </source>
</evidence>
<dbReference type="PROSITE" id="PS00108">
    <property type="entry name" value="PROTEIN_KINASE_ST"/>
    <property type="match status" value="1"/>
</dbReference>
<dbReference type="Pfam" id="PF00069">
    <property type="entry name" value="Pkinase"/>
    <property type="match status" value="1"/>
</dbReference>
<dbReference type="InterPro" id="IPR008271">
    <property type="entry name" value="Ser/Thr_kinase_AS"/>
</dbReference>
<evidence type="ECO:0000256" key="5">
    <source>
        <dbReference type="ARBA" id="ARBA00022840"/>
    </source>
</evidence>
<dbReference type="AlphaFoldDB" id="A0A1I8HLT6"/>
<dbReference type="Gene3D" id="1.10.510.10">
    <property type="entry name" value="Transferase(Phosphotransferase) domain 1"/>
    <property type="match status" value="1"/>
</dbReference>
<dbReference type="SMART" id="SM00220">
    <property type="entry name" value="S_TKc"/>
    <property type="match status" value="1"/>
</dbReference>
<evidence type="ECO:0000256" key="6">
    <source>
        <dbReference type="SAM" id="MobiDB-lite"/>
    </source>
</evidence>
<dbReference type="WBParaSite" id="maker-uti_cns_0006843-snap-gene-0.4-mRNA-1">
    <property type="protein sequence ID" value="maker-uti_cns_0006843-snap-gene-0.4-mRNA-1"/>
    <property type="gene ID" value="maker-uti_cns_0006843-snap-gene-0.4"/>
</dbReference>
<evidence type="ECO:0000256" key="4">
    <source>
        <dbReference type="ARBA" id="ARBA00022777"/>
    </source>
</evidence>
<dbReference type="InterPro" id="IPR050117">
    <property type="entry name" value="MAPK"/>
</dbReference>
<feature type="region of interest" description="Disordered" evidence="6">
    <location>
        <begin position="456"/>
        <end position="541"/>
    </location>
</feature>
<keyword evidence="8" id="KW-1185">Reference proteome</keyword>
<accession>A0A1I8HLT6</accession>
<keyword evidence="3" id="KW-0547">Nucleotide-binding</keyword>
<feature type="domain" description="Protein kinase" evidence="7">
    <location>
        <begin position="67"/>
        <end position="360"/>
    </location>
</feature>
<name>A0A1I8HLT6_9PLAT</name>
<dbReference type="FunFam" id="3.30.200.20:FF:000046">
    <property type="entry name" value="Mitogen-activated protein kinase"/>
    <property type="match status" value="1"/>
</dbReference>
<evidence type="ECO:0000256" key="1">
    <source>
        <dbReference type="ARBA" id="ARBA00022527"/>
    </source>
</evidence>
<protein>
    <submittedName>
        <fullName evidence="9 10">Protein kinase domain-containing protein</fullName>
    </submittedName>
</protein>
<proteinExistence type="predicted"/>
<evidence type="ECO:0000256" key="3">
    <source>
        <dbReference type="ARBA" id="ARBA00022741"/>
    </source>
</evidence>
<dbReference type="FunFam" id="1.10.510.10:FF:000624">
    <property type="entry name" value="Mitogen-activated protein kinase"/>
    <property type="match status" value="1"/>
</dbReference>
<keyword evidence="2" id="KW-0808">Transferase</keyword>
<organism evidence="8 9">
    <name type="scientific">Macrostomum lignano</name>
    <dbReference type="NCBI Taxonomy" id="282301"/>
    <lineage>
        <taxon>Eukaryota</taxon>
        <taxon>Metazoa</taxon>
        <taxon>Spiralia</taxon>
        <taxon>Lophotrochozoa</taxon>
        <taxon>Platyhelminthes</taxon>
        <taxon>Rhabditophora</taxon>
        <taxon>Macrostomorpha</taxon>
        <taxon>Macrostomida</taxon>
        <taxon>Macrostomidae</taxon>
        <taxon>Macrostomum</taxon>
    </lineage>
</organism>
<keyword evidence="4" id="KW-0418">Kinase</keyword>
<dbReference type="Proteomes" id="UP000095280">
    <property type="component" value="Unplaced"/>
</dbReference>
<evidence type="ECO:0000256" key="2">
    <source>
        <dbReference type="ARBA" id="ARBA00022679"/>
    </source>
</evidence>
<feature type="compositionally biased region" description="Low complexity" evidence="6">
    <location>
        <begin position="456"/>
        <end position="468"/>
    </location>
</feature>
<keyword evidence="1" id="KW-0723">Serine/threonine-protein kinase</keyword>
<reference evidence="9 10" key="1">
    <citation type="submission" date="2016-11" db="UniProtKB">
        <authorList>
            <consortium name="WormBaseParasite"/>
        </authorList>
    </citation>
    <scope>IDENTIFICATION</scope>
</reference>
<dbReference type="WBParaSite" id="maker-uti_cns_0008227-snap-gene-0.2-mRNA-1">
    <property type="protein sequence ID" value="maker-uti_cns_0008227-snap-gene-0.2-mRNA-1"/>
    <property type="gene ID" value="maker-uti_cns_0008227-snap-gene-0.2"/>
</dbReference>